<comment type="similarity">
    <text evidence="2">Belongs to the peptidase A22B family.</text>
</comment>
<dbReference type="PANTHER" id="PTHR12174:SF23">
    <property type="entry name" value="MINOR HISTOCOMPATIBILITY ANTIGEN H13"/>
    <property type="match status" value="1"/>
</dbReference>
<feature type="transmembrane region" description="Helical" evidence="8">
    <location>
        <begin position="298"/>
        <end position="322"/>
    </location>
</feature>
<gene>
    <name evidence="9" type="ORF">RF11_06772</name>
</gene>
<evidence type="ECO:0000256" key="2">
    <source>
        <dbReference type="ARBA" id="ARBA00006859"/>
    </source>
</evidence>
<keyword evidence="5" id="KW-0256">Endoplasmic reticulum</keyword>
<dbReference type="OrthoDB" id="29661at2759"/>
<dbReference type="OMA" id="EFKIMIK"/>
<evidence type="ECO:0000256" key="8">
    <source>
        <dbReference type="SAM" id="Phobius"/>
    </source>
</evidence>
<dbReference type="GO" id="GO:0006465">
    <property type="term" value="P:signal peptide processing"/>
    <property type="evidence" value="ECO:0007669"/>
    <property type="project" value="TreeGrafter"/>
</dbReference>
<evidence type="ECO:0000256" key="7">
    <source>
        <dbReference type="ARBA" id="ARBA00023136"/>
    </source>
</evidence>
<dbReference type="SMART" id="SM00730">
    <property type="entry name" value="PSN"/>
    <property type="match status" value="1"/>
</dbReference>
<dbReference type="Proteomes" id="UP000031668">
    <property type="component" value="Unassembled WGS sequence"/>
</dbReference>
<protein>
    <submittedName>
        <fullName evidence="9">Minor histocompatibility antigen H13</fullName>
    </submittedName>
</protein>
<reference evidence="9 10" key="1">
    <citation type="journal article" date="2014" name="Genome Biol. Evol.">
        <title>The genome of the myxosporean Thelohanellus kitauei shows adaptations to nutrient acquisition within its fish host.</title>
        <authorList>
            <person name="Yang Y."/>
            <person name="Xiong J."/>
            <person name="Zhou Z."/>
            <person name="Huo F."/>
            <person name="Miao W."/>
            <person name="Ran C."/>
            <person name="Liu Y."/>
            <person name="Zhang J."/>
            <person name="Feng J."/>
            <person name="Wang M."/>
            <person name="Wang M."/>
            <person name="Wang L."/>
            <person name="Yao B."/>
        </authorList>
    </citation>
    <scope>NUCLEOTIDE SEQUENCE [LARGE SCALE GENOMIC DNA]</scope>
    <source>
        <strain evidence="9">Wuqing</strain>
    </source>
</reference>
<feature type="transmembrane region" description="Helical" evidence="8">
    <location>
        <begin position="92"/>
        <end position="111"/>
    </location>
</feature>
<keyword evidence="10" id="KW-1185">Reference proteome</keyword>
<keyword evidence="6 8" id="KW-1133">Transmembrane helix</keyword>
<proteinExistence type="inferred from homology"/>
<feature type="transmembrane region" description="Helical" evidence="8">
    <location>
        <begin position="51"/>
        <end position="72"/>
    </location>
</feature>
<organism evidence="9 10">
    <name type="scientific">Thelohanellus kitauei</name>
    <name type="common">Myxosporean</name>
    <dbReference type="NCBI Taxonomy" id="669202"/>
    <lineage>
        <taxon>Eukaryota</taxon>
        <taxon>Metazoa</taxon>
        <taxon>Cnidaria</taxon>
        <taxon>Myxozoa</taxon>
        <taxon>Myxosporea</taxon>
        <taxon>Bivalvulida</taxon>
        <taxon>Platysporina</taxon>
        <taxon>Myxobolidae</taxon>
        <taxon>Thelohanellus</taxon>
    </lineage>
</organism>
<name>A0A0C2JGH2_THEKT</name>
<dbReference type="GO" id="GO:0098553">
    <property type="term" value="C:lumenal side of endoplasmic reticulum membrane"/>
    <property type="evidence" value="ECO:0007669"/>
    <property type="project" value="TreeGrafter"/>
</dbReference>
<comment type="subcellular location">
    <subcellularLocation>
        <location evidence="1">Endoplasmic reticulum membrane</location>
        <topology evidence="1">Multi-pass membrane protein</topology>
    </subcellularLocation>
</comment>
<evidence type="ECO:0000256" key="4">
    <source>
        <dbReference type="ARBA" id="ARBA00022801"/>
    </source>
</evidence>
<dbReference type="AlphaFoldDB" id="A0A0C2JGH2"/>
<feature type="transmembrane region" description="Helical" evidence="8">
    <location>
        <begin position="220"/>
        <end position="244"/>
    </location>
</feature>
<keyword evidence="4" id="KW-0378">Hydrolase</keyword>
<evidence type="ECO:0000313" key="9">
    <source>
        <dbReference type="EMBL" id="KII68328.1"/>
    </source>
</evidence>
<dbReference type="PANTHER" id="PTHR12174">
    <property type="entry name" value="SIGNAL PEPTIDE PEPTIDASE"/>
    <property type="match status" value="1"/>
</dbReference>
<feature type="transmembrane region" description="Helical" evidence="8">
    <location>
        <begin position="328"/>
        <end position="345"/>
    </location>
</feature>
<comment type="caution">
    <text evidence="9">The sequence shown here is derived from an EMBL/GenBank/DDBJ whole genome shotgun (WGS) entry which is preliminary data.</text>
</comment>
<dbReference type="GO" id="GO:0033619">
    <property type="term" value="P:membrane protein proteolysis"/>
    <property type="evidence" value="ECO:0007669"/>
    <property type="project" value="TreeGrafter"/>
</dbReference>
<feature type="transmembrane region" description="Helical" evidence="8">
    <location>
        <begin position="171"/>
        <end position="189"/>
    </location>
</feature>
<evidence type="ECO:0000313" key="10">
    <source>
        <dbReference type="Proteomes" id="UP000031668"/>
    </source>
</evidence>
<dbReference type="InterPro" id="IPR006639">
    <property type="entry name" value="Preselin/SPP"/>
</dbReference>
<dbReference type="GO" id="GO:0042500">
    <property type="term" value="F:aspartic endopeptidase activity, intramembrane cleaving"/>
    <property type="evidence" value="ECO:0007669"/>
    <property type="project" value="InterPro"/>
</dbReference>
<keyword evidence="3 8" id="KW-0812">Transmembrane</keyword>
<feature type="transmembrane region" description="Helical" evidence="8">
    <location>
        <begin position="117"/>
        <end position="137"/>
    </location>
</feature>
<feature type="transmembrane region" description="Helical" evidence="8">
    <location>
        <begin position="264"/>
        <end position="286"/>
    </location>
</feature>
<dbReference type="GO" id="GO:0098554">
    <property type="term" value="C:cytoplasmic side of endoplasmic reticulum membrane"/>
    <property type="evidence" value="ECO:0007669"/>
    <property type="project" value="TreeGrafter"/>
</dbReference>
<evidence type="ECO:0000256" key="5">
    <source>
        <dbReference type="ARBA" id="ARBA00022824"/>
    </source>
</evidence>
<dbReference type="Pfam" id="PF04258">
    <property type="entry name" value="Peptidase_A22B"/>
    <property type="match status" value="1"/>
</dbReference>
<keyword evidence="7 8" id="KW-0472">Membrane</keyword>
<evidence type="ECO:0000256" key="3">
    <source>
        <dbReference type="ARBA" id="ARBA00022692"/>
    </source>
</evidence>
<dbReference type="InterPro" id="IPR007369">
    <property type="entry name" value="Peptidase_A22B_SPP"/>
</dbReference>
<dbReference type="EMBL" id="JWZT01002870">
    <property type="protein sequence ID" value="KII68328.1"/>
    <property type="molecule type" value="Genomic_DNA"/>
</dbReference>
<accession>A0A0C2JGH2</accession>
<evidence type="ECO:0000256" key="1">
    <source>
        <dbReference type="ARBA" id="ARBA00004477"/>
    </source>
</evidence>
<evidence type="ECO:0000256" key="6">
    <source>
        <dbReference type="ARBA" id="ARBA00022989"/>
    </source>
</evidence>
<sequence length="368" mass="41829">MLNMSFLNKETITLNFWKSVDLGKSILHDAFLKKNEESKSHLEVDPMDKFISSYGMILIAAFVNCIGVYTCAIYKRTTSKDSVLSRDEIMKVPLMLSCSLFGLFCFLKLISVEYLTFAIQVYSLFCGFLSLGAIFGIPLERFWFSSLPPNRCFHFCVSEKDKDLYSVDIKYSDLVAYFVSACIVVGYFVKKSWVLNNIVAASFTFTLLENITLDRFWNSFILFAGLFLYDIFWVYSTNVMVTVAKKIDAPLMFKLPYRTLGPEGTIKYSGLGLGDVAVPGLFLAFLARFDLSLKQKKYNYFGIGMVCYILSLILCTMVVNYTNLGQPAFFYIVPVVFTGVLLMALKRGEMSQLLAFNAECEEEKPKED</sequence>